<name>A0A8J5KW24_ZINOF</name>
<dbReference type="PANTHER" id="PTHR42647:SF5">
    <property type="entry name" value="SBP (S-RIBONUCLEASE BINDING PROTEIN) FAMILY PROTEIN"/>
    <property type="match status" value="1"/>
</dbReference>
<keyword evidence="3" id="KW-0862">Zinc</keyword>
<dbReference type="Proteomes" id="UP000734854">
    <property type="component" value="Unassembled WGS sequence"/>
</dbReference>
<keyword evidence="9" id="KW-1185">Reference proteome</keyword>
<evidence type="ECO:0000259" key="7">
    <source>
        <dbReference type="PROSITE" id="PS50089"/>
    </source>
</evidence>
<dbReference type="CDD" id="cd16649">
    <property type="entry name" value="mRING-HC-C3HC5_CGRF1-like"/>
    <property type="match status" value="1"/>
</dbReference>
<protein>
    <recommendedName>
        <fullName evidence="7">RING-type domain-containing protein</fullName>
    </recommendedName>
</protein>
<feature type="signal peptide" evidence="6">
    <location>
        <begin position="1"/>
        <end position="15"/>
    </location>
</feature>
<evidence type="ECO:0000313" key="9">
    <source>
        <dbReference type="Proteomes" id="UP000734854"/>
    </source>
</evidence>
<keyword evidence="2 4" id="KW-0863">Zinc-finger</keyword>
<evidence type="ECO:0000256" key="2">
    <source>
        <dbReference type="ARBA" id="ARBA00022771"/>
    </source>
</evidence>
<keyword evidence="6" id="KW-0732">Signal</keyword>
<dbReference type="PROSITE" id="PS50089">
    <property type="entry name" value="ZF_RING_2"/>
    <property type="match status" value="1"/>
</dbReference>
<evidence type="ECO:0000313" key="8">
    <source>
        <dbReference type="EMBL" id="KAG6501533.1"/>
    </source>
</evidence>
<feature type="domain" description="RING-type" evidence="7">
    <location>
        <begin position="359"/>
        <end position="394"/>
    </location>
</feature>
<evidence type="ECO:0000256" key="5">
    <source>
        <dbReference type="SAM" id="Coils"/>
    </source>
</evidence>
<organism evidence="8 9">
    <name type="scientific">Zingiber officinale</name>
    <name type="common">Ginger</name>
    <name type="synonym">Amomum zingiber</name>
    <dbReference type="NCBI Taxonomy" id="94328"/>
    <lineage>
        <taxon>Eukaryota</taxon>
        <taxon>Viridiplantae</taxon>
        <taxon>Streptophyta</taxon>
        <taxon>Embryophyta</taxon>
        <taxon>Tracheophyta</taxon>
        <taxon>Spermatophyta</taxon>
        <taxon>Magnoliopsida</taxon>
        <taxon>Liliopsida</taxon>
        <taxon>Zingiberales</taxon>
        <taxon>Zingiberaceae</taxon>
        <taxon>Zingiber</taxon>
    </lineage>
</organism>
<dbReference type="InterPro" id="IPR013083">
    <property type="entry name" value="Znf_RING/FYVE/PHD"/>
</dbReference>
<evidence type="ECO:0000256" key="4">
    <source>
        <dbReference type="PROSITE-ProRule" id="PRU00175"/>
    </source>
</evidence>
<dbReference type="AlphaFoldDB" id="A0A8J5KW24"/>
<keyword evidence="1" id="KW-0479">Metal-binding</keyword>
<dbReference type="PANTHER" id="PTHR42647">
    <property type="entry name" value="SBP (S-RIBONUCLEASE BINDING PROTEIN) FAMILY PROTEIN"/>
    <property type="match status" value="1"/>
</dbReference>
<dbReference type="Pfam" id="PF13920">
    <property type="entry name" value="zf-C3HC4_3"/>
    <property type="match status" value="1"/>
</dbReference>
<accession>A0A8J5KW24</accession>
<dbReference type="InterPro" id="IPR001841">
    <property type="entry name" value="Znf_RING"/>
</dbReference>
<keyword evidence="5" id="KW-0175">Coiled coil</keyword>
<dbReference type="EMBL" id="JACMSC010000011">
    <property type="protein sequence ID" value="KAG6501533.1"/>
    <property type="molecule type" value="Genomic_DNA"/>
</dbReference>
<comment type="caution">
    <text evidence="8">The sequence shown here is derived from an EMBL/GenBank/DDBJ whole genome shotgun (WGS) entry which is preliminary data.</text>
</comment>
<gene>
    <name evidence="8" type="ORF">ZIOFF_041414</name>
</gene>
<evidence type="ECO:0000256" key="3">
    <source>
        <dbReference type="ARBA" id="ARBA00022833"/>
    </source>
</evidence>
<proteinExistence type="predicted"/>
<dbReference type="Gene3D" id="3.30.40.10">
    <property type="entry name" value="Zinc/RING finger domain, C3HC4 (zinc finger)"/>
    <property type="match status" value="1"/>
</dbReference>
<sequence length="406" mass="44301">MRVVFVSVTLLPSLAFRLRSPRSRKWEVGKTRGLYESDAPPEQLNVVETRLLIVRNGGVAKAVQSFSKDQYDAQRNKKDLSIKILNADFPLVVRGERDRKEMDLPRAAAGFLDPSALLLTGGVAGNPRKRGAESIADPAAALPQQNGSVDLLSLRPQHNRTPFSSPVIVSLAQVQSHPPPVVSTGLRLSLEEQYQQQTQTVTNPLPFSSSSLPSFLLSIDLISQIDRHKEEIEQFLRAQGEQLQIALVERHRMHYRSLLCAASVDAANRIREKQAEVERAAQRSAELQNRLVRLRSESNAWQAKAMADQVMAASLHSQLQQAAAAAAALSQARSGDAPPAEDAGSAIVDPNRNDAARTCRACRGRPAMMVLLPCRHLCLCEACDAAADACPVCEGDKTGSIRVFLA</sequence>
<reference evidence="8 9" key="1">
    <citation type="submission" date="2020-08" db="EMBL/GenBank/DDBJ databases">
        <title>Plant Genome Project.</title>
        <authorList>
            <person name="Zhang R.-G."/>
        </authorList>
    </citation>
    <scope>NUCLEOTIDE SEQUENCE [LARGE SCALE GENOMIC DNA]</scope>
    <source>
        <tissue evidence="8">Rhizome</tissue>
    </source>
</reference>
<dbReference type="GO" id="GO:0004842">
    <property type="term" value="F:ubiquitin-protein transferase activity"/>
    <property type="evidence" value="ECO:0007669"/>
    <property type="project" value="TreeGrafter"/>
</dbReference>
<dbReference type="GO" id="GO:0008270">
    <property type="term" value="F:zinc ion binding"/>
    <property type="evidence" value="ECO:0007669"/>
    <property type="project" value="UniProtKB-KW"/>
</dbReference>
<evidence type="ECO:0000256" key="1">
    <source>
        <dbReference type="ARBA" id="ARBA00022723"/>
    </source>
</evidence>
<dbReference type="FunFam" id="3.30.40.10:FF:000239">
    <property type="entry name" value="probable BOI-related E3 ubiquitin-protein ligase 2"/>
    <property type="match status" value="1"/>
</dbReference>
<feature type="chain" id="PRO_5035239434" description="RING-type domain-containing protein" evidence="6">
    <location>
        <begin position="16"/>
        <end position="406"/>
    </location>
</feature>
<evidence type="ECO:0000256" key="6">
    <source>
        <dbReference type="SAM" id="SignalP"/>
    </source>
</evidence>
<feature type="coiled-coil region" evidence="5">
    <location>
        <begin position="263"/>
        <end position="304"/>
    </location>
</feature>